<accession>A0ACB9X470</accession>
<feature type="non-terminal residue" evidence="1">
    <location>
        <position position="1"/>
    </location>
</feature>
<comment type="caution">
    <text evidence="1">The sequence shown here is derived from an EMBL/GenBank/DDBJ whole genome shotgun (WGS) entry which is preliminary data.</text>
</comment>
<dbReference type="Proteomes" id="UP001057452">
    <property type="component" value="Chromosome 9"/>
</dbReference>
<sequence length="82" mass="9180">HATISSSSCLGYLVELETRCAHQGWQGVRRCAPERQTDEERGNLSTLALPWAPRAAIDLISFSHFNMSWVRGCQSCVSWSLN</sequence>
<evidence type="ECO:0000313" key="1">
    <source>
        <dbReference type="EMBL" id="KAI4821296.1"/>
    </source>
</evidence>
<organism evidence="1 2">
    <name type="scientific">Chaenocephalus aceratus</name>
    <name type="common">Blackfin icefish</name>
    <name type="synonym">Chaenichthys aceratus</name>
    <dbReference type="NCBI Taxonomy" id="36190"/>
    <lineage>
        <taxon>Eukaryota</taxon>
        <taxon>Metazoa</taxon>
        <taxon>Chordata</taxon>
        <taxon>Craniata</taxon>
        <taxon>Vertebrata</taxon>
        <taxon>Euteleostomi</taxon>
        <taxon>Actinopterygii</taxon>
        <taxon>Neopterygii</taxon>
        <taxon>Teleostei</taxon>
        <taxon>Neoteleostei</taxon>
        <taxon>Acanthomorphata</taxon>
        <taxon>Eupercaria</taxon>
        <taxon>Perciformes</taxon>
        <taxon>Notothenioidei</taxon>
        <taxon>Channichthyidae</taxon>
        <taxon>Chaenocephalus</taxon>
    </lineage>
</organism>
<name>A0ACB9X470_CHAAC</name>
<keyword evidence="2" id="KW-1185">Reference proteome</keyword>
<evidence type="ECO:0000313" key="2">
    <source>
        <dbReference type="Proteomes" id="UP001057452"/>
    </source>
</evidence>
<dbReference type="EMBL" id="CM043793">
    <property type="protein sequence ID" value="KAI4821296.1"/>
    <property type="molecule type" value="Genomic_DNA"/>
</dbReference>
<gene>
    <name evidence="1" type="ORF">KUCAC02_029234</name>
</gene>
<reference evidence="1" key="1">
    <citation type="submission" date="2022-05" db="EMBL/GenBank/DDBJ databases">
        <title>Chromosome-level genome of Chaenocephalus aceratus.</title>
        <authorList>
            <person name="Park H."/>
        </authorList>
    </citation>
    <scope>NUCLEOTIDE SEQUENCE</scope>
    <source>
        <strain evidence="1">KU_202001</strain>
    </source>
</reference>
<protein>
    <submittedName>
        <fullName evidence="1">Uncharacterized protein</fullName>
    </submittedName>
</protein>
<proteinExistence type="predicted"/>